<dbReference type="EMBL" id="JAGKSP010000001">
    <property type="protein sequence ID" value="MBP3961721.1"/>
    <property type="molecule type" value="Genomic_DNA"/>
</dbReference>
<comment type="caution">
    <text evidence="2">The sequence shown here is derived from an EMBL/GenBank/DDBJ whole genome shotgun (WGS) entry which is preliminary data.</text>
</comment>
<evidence type="ECO:0000313" key="4">
    <source>
        <dbReference type="Proteomes" id="UP000673394"/>
    </source>
</evidence>
<evidence type="ECO:0000313" key="2">
    <source>
        <dbReference type="EMBL" id="MBP3961721.1"/>
    </source>
</evidence>
<proteinExistence type="predicted"/>
<gene>
    <name evidence="2" type="ORF">I8J30_03290</name>
    <name evidence="3" type="ORF">I8J30_12905</name>
</gene>
<dbReference type="RefSeq" id="WP_210655327.1">
    <property type="nucleotide sequence ID" value="NZ_JAGKSP010000001.1"/>
</dbReference>
<evidence type="ECO:0008006" key="5">
    <source>
        <dbReference type="Google" id="ProtNLM"/>
    </source>
</evidence>
<name>A0ABS5C6U3_9BACL</name>
<organism evidence="2 4">
    <name type="scientific">Paenibacillus lignilyticus</name>
    <dbReference type="NCBI Taxonomy" id="1172615"/>
    <lineage>
        <taxon>Bacteria</taxon>
        <taxon>Bacillati</taxon>
        <taxon>Bacillota</taxon>
        <taxon>Bacilli</taxon>
        <taxon>Bacillales</taxon>
        <taxon>Paenibacillaceae</taxon>
        <taxon>Paenibacillus</taxon>
    </lineage>
</organism>
<dbReference type="SUPFAM" id="SSF53850">
    <property type="entry name" value="Periplasmic binding protein-like II"/>
    <property type="match status" value="1"/>
</dbReference>
<protein>
    <recommendedName>
        <fullName evidence="5">ABC transporter substrate-binding protein</fullName>
    </recommendedName>
</protein>
<dbReference type="EMBL" id="JAGKSP010000004">
    <property type="protein sequence ID" value="MBP3963608.1"/>
    <property type="molecule type" value="Genomic_DNA"/>
</dbReference>
<dbReference type="PROSITE" id="PS51257">
    <property type="entry name" value="PROKAR_LIPOPROTEIN"/>
    <property type="match status" value="1"/>
</dbReference>
<dbReference type="Gene3D" id="3.40.190.10">
    <property type="entry name" value="Periplasmic binding protein-like II"/>
    <property type="match status" value="2"/>
</dbReference>
<reference evidence="2 4" key="1">
    <citation type="submission" date="2021-04" db="EMBL/GenBank/DDBJ databases">
        <title>Paenibacillus sp. DLE-14 whole genome sequence.</title>
        <authorList>
            <person name="Ham Y.J."/>
        </authorList>
    </citation>
    <scope>NUCLEOTIDE SEQUENCE [LARGE SCALE GENOMIC DNA]</scope>
    <source>
        <strain evidence="2 4">DLE-14</strain>
    </source>
</reference>
<accession>A0ABS5C6U3</accession>
<keyword evidence="4" id="KW-1185">Reference proteome</keyword>
<dbReference type="Proteomes" id="UP000673394">
    <property type="component" value="Unassembled WGS sequence"/>
</dbReference>
<keyword evidence="1" id="KW-0732">Signal</keyword>
<evidence type="ECO:0000313" key="3">
    <source>
        <dbReference type="EMBL" id="MBP3963608.1"/>
    </source>
</evidence>
<sequence length="639" mass="72423">MKKVVMIMFAVLLAVSLAGCGGSKNENNAPNNTGSNTGAPVDPANFKEIHLEVLSQLPTNPRKPVEDKLTPIWREKTKVIPDFVEIPAGTDYKSWLQMQILADTVPAVIANQNGIADDADNMEMLKKAGMVREITLDEMTKYMPLTAARLSELGVTMEQWYKASVDPTDGKLWAIPSLPSPLLKEEYRKTPYGDSRLGNGGYGVWMRDDILKKIFPNAMSAAELKKLAVENNGKLSLEQIMDIPIKNLDDLYAYLEKVKALNIQENGKTITPGHLQLDNTRGALQWSLFTASGLNMSQAYPLVINESKNLFADYELTPEWKSYISFMNKGFKDGLFGKEFYIQKNEQRDAKVINGEYAVVNMWAPIAANQEKVKKEGKNYDWRFYPIFATELDPSNQDAANQYFPLTTKWNSKAINPKKVTDDMIPQVLNWIDWNNSLEAADLRSWGTPDMYTGEGMERRYKPEFKKVEEYKLLGKQDETGDGWYYGIQGQDNTMTNPEVYGLAMADEMGFVYSPQIVYPFSVSNYDQSTLVNTAWQQHNMKNMSLYAELPVDEATQQARAEYDTVTNDLNNNLIAPHNDELDNLIVKAITSPVADFDKTYKEYTDVLAESDIADGIKKQTEAWMKYYKLREGFLKKLN</sequence>
<feature type="chain" id="PRO_5045032119" description="ABC transporter substrate-binding protein" evidence="1">
    <location>
        <begin position="19"/>
        <end position="639"/>
    </location>
</feature>
<feature type="signal peptide" evidence="1">
    <location>
        <begin position="1"/>
        <end position="18"/>
    </location>
</feature>
<evidence type="ECO:0000256" key="1">
    <source>
        <dbReference type="SAM" id="SignalP"/>
    </source>
</evidence>